<protein>
    <submittedName>
        <fullName evidence="1">Uncharacterized protein</fullName>
    </submittedName>
</protein>
<sequence length="204" mass="22557">MSTDYGSYNLRGFWFQPDPVSMDEADPIRHNAFLGKYWDSESYDENLPQNDSSIFSNYFNYGQDIDTSNTSTYFDSYFNLGKGSGYDSDYDSILSDIKNLSKGSTSDKKQLESLYNQAIDCVGNLIADTILESLGVDTKNLGSSSGSSSSSGTGSYFSSYFNLGQNLNTSSGSSSYFDAYFNLGQNINTSGTSSYFDSYFNLDF</sequence>
<reference evidence="1" key="1">
    <citation type="submission" date="2020-10" db="EMBL/GenBank/DDBJ databases">
        <authorList>
            <person name="Gilroy R."/>
        </authorList>
    </citation>
    <scope>NUCLEOTIDE SEQUENCE</scope>
    <source>
        <strain evidence="1">CHK152-2871</strain>
    </source>
</reference>
<evidence type="ECO:0000313" key="2">
    <source>
        <dbReference type="Proteomes" id="UP000886865"/>
    </source>
</evidence>
<dbReference type="AlphaFoldDB" id="A0A9D1FHY4"/>
<dbReference type="Proteomes" id="UP000886865">
    <property type="component" value="Unassembled WGS sequence"/>
</dbReference>
<gene>
    <name evidence="1" type="ORF">IAA86_02520</name>
</gene>
<proteinExistence type="predicted"/>
<comment type="caution">
    <text evidence="1">The sequence shown here is derived from an EMBL/GenBank/DDBJ whole genome shotgun (WGS) entry which is preliminary data.</text>
</comment>
<name>A0A9D1FHY4_9BACT</name>
<accession>A0A9D1FHY4</accession>
<dbReference type="EMBL" id="DVJQ01000021">
    <property type="protein sequence ID" value="HIS73878.1"/>
    <property type="molecule type" value="Genomic_DNA"/>
</dbReference>
<reference evidence="1" key="2">
    <citation type="journal article" date="2021" name="PeerJ">
        <title>Extensive microbial diversity within the chicken gut microbiome revealed by metagenomics and culture.</title>
        <authorList>
            <person name="Gilroy R."/>
            <person name="Ravi A."/>
            <person name="Getino M."/>
            <person name="Pursley I."/>
            <person name="Horton D.L."/>
            <person name="Alikhan N.F."/>
            <person name="Baker D."/>
            <person name="Gharbi K."/>
            <person name="Hall N."/>
            <person name="Watson M."/>
            <person name="Adriaenssens E.M."/>
            <person name="Foster-Nyarko E."/>
            <person name="Jarju S."/>
            <person name="Secka A."/>
            <person name="Antonio M."/>
            <person name="Oren A."/>
            <person name="Chaudhuri R.R."/>
            <person name="La Ragione R."/>
            <person name="Hildebrand F."/>
            <person name="Pallen M.J."/>
        </authorList>
    </citation>
    <scope>NUCLEOTIDE SEQUENCE</scope>
    <source>
        <strain evidence="1">CHK152-2871</strain>
    </source>
</reference>
<evidence type="ECO:0000313" key="1">
    <source>
        <dbReference type="EMBL" id="HIS73878.1"/>
    </source>
</evidence>
<organism evidence="1 2">
    <name type="scientific">Candidatus Galligastranaerophilus intestinavium</name>
    <dbReference type="NCBI Taxonomy" id="2840836"/>
    <lineage>
        <taxon>Bacteria</taxon>
        <taxon>Candidatus Galligastranaerophilus</taxon>
    </lineage>
</organism>